<evidence type="ECO:0000256" key="2">
    <source>
        <dbReference type="ARBA" id="ARBA00022723"/>
    </source>
</evidence>
<protein>
    <submittedName>
        <fullName evidence="4">Uncharacterized protein</fullName>
    </submittedName>
</protein>
<dbReference type="EMBL" id="CM007649">
    <property type="protein sequence ID" value="ONM33903.1"/>
    <property type="molecule type" value="Genomic_DNA"/>
</dbReference>
<dbReference type="InterPro" id="IPR007650">
    <property type="entry name" value="Zf-FLZ_dom"/>
</dbReference>
<accession>A0A1D6MYZ1</accession>
<dbReference type="AlphaFoldDB" id="A0A1D6MYZ1"/>
<dbReference type="GO" id="GO:0046872">
    <property type="term" value="F:metal ion binding"/>
    <property type="evidence" value="ECO:0007669"/>
    <property type="project" value="UniProtKB-KW"/>
</dbReference>
<reference evidence="4" key="1">
    <citation type="submission" date="2015-12" db="EMBL/GenBank/DDBJ databases">
        <title>Update maize B73 reference genome by single molecule sequencing technologies.</title>
        <authorList>
            <consortium name="Maize Genome Sequencing Project"/>
            <person name="Ware D."/>
        </authorList>
    </citation>
    <scope>NUCLEOTIDE SEQUENCE [LARGE SCALE GENOMIC DNA]</scope>
    <source>
        <tissue evidence="4">Seedling</tissue>
    </source>
</reference>
<name>A0A1D6MYZ1_MAIZE</name>
<feature type="compositionally biased region" description="Gly residues" evidence="3">
    <location>
        <begin position="1"/>
        <end position="10"/>
    </location>
</feature>
<feature type="region of interest" description="Disordered" evidence="3">
    <location>
        <begin position="1"/>
        <end position="49"/>
    </location>
</feature>
<gene>
    <name evidence="4" type="ORF">ZEAMMB73_Zm00001d041888</name>
</gene>
<accession>A0A3L6FG21</accession>
<dbReference type="Pfam" id="PF04570">
    <property type="entry name" value="zf-FLZ"/>
    <property type="match status" value="1"/>
</dbReference>
<evidence type="ECO:0000256" key="1">
    <source>
        <dbReference type="ARBA" id="ARBA00009374"/>
    </source>
</evidence>
<sequence length="107" mass="11755">MEGDSVGVGEGDSLLPPTATPSCRPDSSYRPPPALPIQDQWPSPGHAPPLASSGPSINCLMWKEGVMIFCCFCSEKLKEGEDIYIYQGDKSFCYEDDHRVLVCEFIL</sequence>
<organism evidence="4">
    <name type="scientific">Zea mays</name>
    <name type="common">Maize</name>
    <dbReference type="NCBI Taxonomy" id="4577"/>
    <lineage>
        <taxon>Eukaryota</taxon>
        <taxon>Viridiplantae</taxon>
        <taxon>Streptophyta</taxon>
        <taxon>Embryophyta</taxon>
        <taxon>Tracheophyta</taxon>
        <taxon>Spermatophyta</taxon>
        <taxon>Magnoliopsida</taxon>
        <taxon>Liliopsida</taxon>
        <taxon>Poales</taxon>
        <taxon>Poaceae</taxon>
        <taxon>PACMAD clade</taxon>
        <taxon>Panicoideae</taxon>
        <taxon>Andropogonodae</taxon>
        <taxon>Andropogoneae</taxon>
        <taxon>Tripsacinae</taxon>
        <taxon>Zea</taxon>
    </lineage>
</organism>
<proteinExistence type="inferred from homology"/>
<evidence type="ECO:0000313" key="4">
    <source>
        <dbReference type="EMBL" id="ONM33903.1"/>
    </source>
</evidence>
<dbReference type="InParanoid" id="A0A1D6MYZ1"/>
<keyword evidence="2" id="KW-0479">Metal-binding</keyword>
<evidence type="ECO:0000256" key="3">
    <source>
        <dbReference type="SAM" id="MobiDB-lite"/>
    </source>
</evidence>
<comment type="similarity">
    <text evidence="1">Belongs to the FLZ family.</text>
</comment>